<evidence type="ECO:0000313" key="11">
    <source>
        <dbReference type="EMBL" id="KAL1216278.1"/>
    </source>
</evidence>
<keyword evidence="8" id="KW-0539">Nucleus</keyword>
<evidence type="ECO:0000256" key="4">
    <source>
        <dbReference type="ARBA" id="ARBA00023015"/>
    </source>
</evidence>
<evidence type="ECO:0000256" key="8">
    <source>
        <dbReference type="ARBA" id="ARBA00023242"/>
    </source>
</evidence>
<feature type="region of interest" description="Disordered" evidence="9">
    <location>
        <begin position="1"/>
        <end position="39"/>
    </location>
</feature>
<feature type="compositionally biased region" description="Polar residues" evidence="9">
    <location>
        <begin position="13"/>
        <end position="23"/>
    </location>
</feature>
<dbReference type="AlphaFoldDB" id="A0ABD1BCB3"/>
<gene>
    <name evidence="11" type="ORF">V5N11_016897</name>
</gene>
<dbReference type="InterPro" id="IPR003958">
    <property type="entry name" value="CBFA_NFYB_domain"/>
</dbReference>
<evidence type="ECO:0000256" key="3">
    <source>
        <dbReference type="ARBA" id="ARBA00022682"/>
    </source>
</evidence>
<dbReference type="Proteomes" id="UP001558713">
    <property type="component" value="Unassembled WGS sequence"/>
</dbReference>
<dbReference type="GO" id="GO:0045893">
    <property type="term" value="P:positive regulation of DNA-templated transcription"/>
    <property type="evidence" value="ECO:0007669"/>
    <property type="project" value="UniProtKB-ARBA"/>
</dbReference>
<dbReference type="Gene3D" id="1.10.20.10">
    <property type="entry name" value="Histone, subunit A"/>
    <property type="match status" value="1"/>
</dbReference>
<evidence type="ECO:0000313" key="12">
    <source>
        <dbReference type="Proteomes" id="UP001558713"/>
    </source>
</evidence>
<protein>
    <submittedName>
        <fullName evidence="11">Nuclear transcription factor Y subunit B-9</fullName>
    </submittedName>
</protein>
<dbReference type="PROSITE" id="PS00685">
    <property type="entry name" value="NFYB_HAP3"/>
    <property type="match status" value="1"/>
</dbReference>
<dbReference type="EMBL" id="JBANAX010000270">
    <property type="protein sequence ID" value="KAL1216278.1"/>
    <property type="molecule type" value="Genomic_DNA"/>
</dbReference>
<dbReference type="InterPro" id="IPR003956">
    <property type="entry name" value="Transcrpt_fac_NFYB/HAP3_CS"/>
</dbReference>
<feature type="region of interest" description="Disordered" evidence="9">
    <location>
        <begin position="207"/>
        <end position="243"/>
    </location>
</feature>
<dbReference type="Pfam" id="PF00808">
    <property type="entry name" value="CBFD_NFYB_HMF"/>
    <property type="match status" value="1"/>
</dbReference>
<evidence type="ECO:0000256" key="6">
    <source>
        <dbReference type="ARBA" id="ARBA00023159"/>
    </source>
</evidence>
<comment type="similarity">
    <text evidence="2">Belongs to the NFYB/HAP3 subunit family.</text>
</comment>
<organism evidence="11 12">
    <name type="scientific">Cardamine amara subsp. amara</name>
    <dbReference type="NCBI Taxonomy" id="228776"/>
    <lineage>
        <taxon>Eukaryota</taxon>
        <taxon>Viridiplantae</taxon>
        <taxon>Streptophyta</taxon>
        <taxon>Embryophyta</taxon>
        <taxon>Tracheophyta</taxon>
        <taxon>Spermatophyta</taxon>
        <taxon>Magnoliopsida</taxon>
        <taxon>eudicotyledons</taxon>
        <taxon>Gunneridae</taxon>
        <taxon>Pentapetalae</taxon>
        <taxon>rosids</taxon>
        <taxon>malvids</taxon>
        <taxon>Brassicales</taxon>
        <taxon>Brassicaceae</taxon>
        <taxon>Cardamineae</taxon>
        <taxon>Cardamine</taxon>
    </lineage>
</organism>
<proteinExistence type="inferred from homology"/>
<dbReference type="PANTHER" id="PTHR11064:SF115">
    <property type="entry name" value="NUCLEAR TRANSCRIPTION FACTOR Y SUBUNIT B-9"/>
    <property type="match status" value="1"/>
</dbReference>
<keyword evidence="12" id="KW-1185">Reference proteome</keyword>
<feature type="domain" description="Transcription factor CBF/NF-Y/archaeal histone" evidence="10">
    <location>
        <begin position="63"/>
        <end position="126"/>
    </location>
</feature>
<dbReference type="GO" id="GO:0005634">
    <property type="term" value="C:nucleus"/>
    <property type="evidence" value="ECO:0007669"/>
    <property type="project" value="UniProtKB-SubCell"/>
</dbReference>
<dbReference type="PANTHER" id="PTHR11064">
    <property type="entry name" value="CCAAT-BINDING TRANSCRIPTION FACTOR-RELATED"/>
    <property type="match status" value="1"/>
</dbReference>
<evidence type="ECO:0000256" key="7">
    <source>
        <dbReference type="ARBA" id="ARBA00023163"/>
    </source>
</evidence>
<keyword evidence="4" id="KW-0805">Transcription regulation</keyword>
<feature type="compositionally biased region" description="Gly residues" evidence="9">
    <location>
        <begin position="214"/>
        <end position="225"/>
    </location>
</feature>
<keyword evidence="5" id="KW-0238">DNA-binding</keyword>
<keyword evidence="3" id="KW-0938">Abscisic acid signaling pathway</keyword>
<comment type="subcellular location">
    <subcellularLocation>
        <location evidence="1">Nucleus</location>
    </subcellularLocation>
</comment>
<name>A0ABD1BCB3_CARAN</name>
<reference evidence="11 12" key="1">
    <citation type="submission" date="2024-04" db="EMBL/GenBank/DDBJ databases">
        <title>Genome assembly C_amara_ONT_v2.</title>
        <authorList>
            <person name="Yant L."/>
            <person name="Moore C."/>
            <person name="Slenker M."/>
        </authorList>
    </citation>
    <scope>NUCLEOTIDE SEQUENCE [LARGE SCALE GENOMIC DNA]</scope>
    <source>
        <tissue evidence="11">Leaf</tissue>
    </source>
</reference>
<feature type="compositionally biased region" description="Low complexity" evidence="9">
    <location>
        <begin position="24"/>
        <end position="38"/>
    </location>
</feature>
<dbReference type="GO" id="GO:0009738">
    <property type="term" value="P:abscisic acid-activated signaling pathway"/>
    <property type="evidence" value="ECO:0007669"/>
    <property type="project" value="UniProtKB-KW"/>
</dbReference>
<sequence>MERGTPFSHYQLPKSNSGSNLDQNSNSNSTVTSSAVVTGVADRNRNTVVRQQPSMAREQDQYMPIANVIRIMRQTLPSHAKISDDAKETVQECVSEYISFVTGEANERCQREQRKTITAEDILWAMSKLGFDEYIQPLTVFINRYRELESDRGSSLRVEPSPYAHAFGGSAIGFHGPPHAPPHGPPFPPGPYGYGMMDQSMVMGGGRYYQNGSGQDGSGGGGGGASSSSMNGMPPFDMYGQYK</sequence>
<accession>A0ABD1BCB3</accession>
<dbReference type="GO" id="GO:0003677">
    <property type="term" value="F:DNA binding"/>
    <property type="evidence" value="ECO:0007669"/>
    <property type="project" value="UniProtKB-KW"/>
</dbReference>
<dbReference type="PRINTS" id="PR00615">
    <property type="entry name" value="CCAATSUBUNTA"/>
</dbReference>
<dbReference type="CDD" id="cd22907">
    <property type="entry name" value="HFD_NFYB"/>
    <property type="match status" value="1"/>
</dbReference>
<dbReference type="InterPro" id="IPR009072">
    <property type="entry name" value="Histone-fold"/>
</dbReference>
<evidence type="ECO:0000256" key="2">
    <source>
        <dbReference type="ARBA" id="ARBA00009053"/>
    </source>
</evidence>
<dbReference type="SUPFAM" id="SSF47113">
    <property type="entry name" value="Histone-fold"/>
    <property type="match status" value="1"/>
</dbReference>
<keyword evidence="7" id="KW-0804">Transcription</keyword>
<evidence type="ECO:0000256" key="1">
    <source>
        <dbReference type="ARBA" id="ARBA00004123"/>
    </source>
</evidence>
<evidence type="ECO:0000259" key="10">
    <source>
        <dbReference type="Pfam" id="PF00808"/>
    </source>
</evidence>
<evidence type="ECO:0000256" key="9">
    <source>
        <dbReference type="SAM" id="MobiDB-lite"/>
    </source>
</evidence>
<evidence type="ECO:0000256" key="5">
    <source>
        <dbReference type="ARBA" id="ARBA00023125"/>
    </source>
</evidence>
<keyword evidence="6" id="KW-0010">Activator</keyword>
<dbReference type="FunFam" id="1.10.20.10:FF:000049">
    <property type="entry name" value="Nuclear transcription factor Y subunit B-6"/>
    <property type="match status" value="1"/>
</dbReference>
<comment type="caution">
    <text evidence="11">The sequence shown here is derived from an EMBL/GenBank/DDBJ whole genome shotgun (WGS) entry which is preliminary data.</text>
</comment>
<dbReference type="InterPro" id="IPR027113">
    <property type="entry name" value="Transc_fact_NFYB/HAP3"/>
</dbReference>